<feature type="domain" description="GS catalytic" evidence="5">
    <location>
        <begin position="109"/>
        <end position="441"/>
    </location>
</feature>
<dbReference type="Gene3D" id="3.30.590.10">
    <property type="entry name" value="Glutamine synthetase/guanido kinase, catalytic domain"/>
    <property type="match status" value="1"/>
</dbReference>
<dbReference type="GO" id="GO:0047943">
    <property type="term" value="F:glutamate-methylamine ligase activity"/>
    <property type="evidence" value="ECO:0007669"/>
    <property type="project" value="UniProtKB-EC"/>
</dbReference>
<evidence type="ECO:0000256" key="1">
    <source>
        <dbReference type="ARBA" id="ARBA00009897"/>
    </source>
</evidence>
<dbReference type="InterPro" id="IPR014746">
    <property type="entry name" value="Gln_synth/guanido_kin_cat_dom"/>
</dbReference>
<keyword evidence="7" id="KW-1185">Reference proteome</keyword>
<dbReference type="RefSeq" id="WP_259313090.1">
    <property type="nucleotide sequence ID" value="NZ_CP087164.1"/>
</dbReference>
<dbReference type="InterPro" id="IPR008146">
    <property type="entry name" value="Gln_synth_cat_dom"/>
</dbReference>
<sequence length="441" mass="47583">MPEPPDAASLREAGVELVRVSYADLHGVCRGKDVPIDAYDAVRAHGIAQTEAVMTIDLRHNVIAGFEHGFRDFWAIPEPATLVRMPGDPAVAWCLAGTRRLDGPFPLDPRYALRQAIAGLARHGLGAVVAPELEFYLVEPRTWRSYVAHDSSVYTCGPVSDPGGVVREILRTARDLGLQPIVSSQEYGRGQYEINLRHGEALESADRSFRFKAMAKEVAARHGLLATFMGQLRDDDEGSGLHLHVSCTGEDGANAFADPAAPDGLSAAARHFAAGVLAHLPALTAFLNPTVNAYRRFIVESLAPTHVNWGVDNKLAAVRVPAEGGEAARLELRTGDGTANIHLAVAAVIAAGTDGLARELALGEPVSGNPYELGDERLGPQLPKTLGAALDALAADRLLVDAIGEELCATYTMIKRYELDRWHAELARVTDWERDEYAHHL</sequence>
<dbReference type="SUPFAM" id="SSF54368">
    <property type="entry name" value="Glutamine synthetase, N-terminal domain"/>
    <property type="match status" value="1"/>
</dbReference>
<organism evidence="6 7">
    <name type="scientific">Capillimicrobium parvum</name>
    <dbReference type="NCBI Taxonomy" id="2884022"/>
    <lineage>
        <taxon>Bacteria</taxon>
        <taxon>Bacillati</taxon>
        <taxon>Actinomycetota</taxon>
        <taxon>Thermoleophilia</taxon>
        <taxon>Solirubrobacterales</taxon>
        <taxon>Capillimicrobiaceae</taxon>
        <taxon>Capillimicrobium</taxon>
    </lineage>
</organism>
<reference evidence="6" key="1">
    <citation type="journal article" date="2022" name="Int. J. Syst. Evol. Microbiol.">
        <title>Pseudomonas aegrilactucae sp. nov. and Pseudomonas morbosilactucae sp. nov., pathogens causing bacterial rot of lettuce in Japan.</title>
        <authorList>
            <person name="Sawada H."/>
            <person name="Fujikawa T."/>
            <person name="Satou M."/>
        </authorList>
    </citation>
    <scope>NUCLEOTIDE SEQUENCE</scope>
    <source>
        <strain evidence="6">0166_1</strain>
    </source>
</reference>
<dbReference type="EC" id="6.3.4.12" evidence="6"/>
<accession>A0A9E6Y5P9</accession>
<evidence type="ECO:0000256" key="2">
    <source>
        <dbReference type="ARBA" id="ARBA00022598"/>
    </source>
</evidence>
<dbReference type="KEGG" id="sbae:DSM104329_05515"/>
<dbReference type="InterPro" id="IPR036651">
    <property type="entry name" value="Gln_synt_N_sf"/>
</dbReference>
<protein>
    <submittedName>
        <fullName evidence="6">Glutamate--methylamine ligase</fullName>
        <ecNumber evidence="6">6.3.4.12</ecNumber>
    </submittedName>
</protein>
<proteinExistence type="inferred from homology"/>
<evidence type="ECO:0000313" key="6">
    <source>
        <dbReference type="EMBL" id="UGS39083.1"/>
    </source>
</evidence>
<comment type="similarity">
    <text evidence="1 3 4">Belongs to the glutamine synthetase family.</text>
</comment>
<keyword evidence="2 6" id="KW-0436">Ligase</keyword>
<gene>
    <name evidence="6" type="ORF">DSM104329_05515</name>
</gene>
<dbReference type="EMBL" id="CP087164">
    <property type="protein sequence ID" value="UGS39083.1"/>
    <property type="molecule type" value="Genomic_DNA"/>
</dbReference>
<dbReference type="GO" id="GO:0006542">
    <property type="term" value="P:glutamine biosynthetic process"/>
    <property type="evidence" value="ECO:0007669"/>
    <property type="project" value="InterPro"/>
</dbReference>
<dbReference type="GO" id="GO:0004356">
    <property type="term" value="F:glutamine synthetase activity"/>
    <property type="evidence" value="ECO:0007669"/>
    <property type="project" value="InterPro"/>
</dbReference>
<evidence type="ECO:0000313" key="7">
    <source>
        <dbReference type="Proteomes" id="UP001162834"/>
    </source>
</evidence>
<evidence type="ECO:0000259" key="5">
    <source>
        <dbReference type="PROSITE" id="PS51987"/>
    </source>
</evidence>
<evidence type="ECO:0000256" key="4">
    <source>
        <dbReference type="RuleBase" id="RU000384"/>
    </source>
</evidence>
<dbReference type="PANTHER" id="PTHR43785:SF12">
    <property type="entry name" value="TYPE-1 GLUTAMINE SYNTHETASE 2"/>
    <property type="match status" value="1"/>
</dbReference>
<dbReference type="PROSITE" id="PS51987">
    <property type="entry name" value="GS_CATALYTIC"/>
    <property type="match status" value="1"/>
</dbReference>
<dbReference type="Proteomes" id="UP001162834">
    <property type="component" value="Chromosome"/>
</dbReference>
<dbReference type="PANTHER" id="PTHR43785">
    <property type="entry name" value="GAMMA-GLUTAMYLPUTRESCINE SYNTHETASE"/>
    <property type="match status" value="1"/>
</dbReference>
<evidence type="ECO:0000256" key="3">
    <source>
        <dbReference type="PROSITE-ProRule" id="PRU01331"/>
    </source>
</evidence>
<dbReference type="Pfam" id="PF00120">
    <property type="entry name" value="Gln-synt_C"/>
    <property type="match status" value="1"/>
</dbReference>
<name>A0A9E6Y5P9_9ACTN</name>
<dbReference type="AlphaFoldDB" id="A0A9E6Y5P9"/>
<dbReference type="SMART" id="SM01230">
    <property type="entry name" value="Gln-synt_C"/>
    <property type="match status" value="1"/>
</dbReference>
<dbReference type="Gene3D" id="3.10.20.70">
    <property type="entry name" value="Glutamine synthetase, N-terminal domain"/>
    <property type="match status" value="1"/>
</dbReference>
<dbReference type="SUPFAM" id="SSF55931">
    <property type="entry name" value="Glutamine synthetase/guanido kinase"/>
    <property type="match status" value="1"/>
</dbReference>